<accession>A0ABR2XDF7</accession>
<proteinExistence type="predicted"/>
<name>A0ABR2XDF7_9PEZI</name>
<gene>
    <name evidence="3" type="ORF">SCAR479_11464</name>
</gene>
<evidence type="ECO:0000256" key="1">
    <source>
        <dbReference type="SAM" id="MobiDB-lite"/>
    </source>
</evidence>
<feature type="region of interest" description="Disordered" evidence="1">
    <location>
        <begin position="181"/>
        <end position="204"/>
    </location>
</feature>
<dbReference type="EMBL" id="JARVKM010000069">
    <property type="protein sequence ID" value="KAK9771824.1"/>
    <property type="molecule type" value="Genomic_DNA"/>
</dbReference>
<sequence length="466" mass="50447">MSLATLGRSSAMRRPAYSPRQATVCLICDALSVRRPDKAKALFSTRAVSKSRPTLTRGAQSVNLKAAANGSRPRWLASQTSDRTAGDSANGPQTDRGAVDRRPPVPRPAGKELSSLTDMMAYIGNSKAKVVEHRGLPSEAETSAALRACQTVADYIMDESVQPQITHMINETDSAASNLLSLDSNGRKAPAASPSEEEPGTSPRNALISVQLRQMIDKISDAAYVTLAHPTVFITPSLLRQYVKVQATLGRPETLPRAFQLYASKPVPKEASGSIQYTRQNPKKASNAVDSEVAEMALDTAIDAKNLDAAVGIIENTYTTTAFIRSKLLRKTTLPIATFAATPLAAYALARNFSVFQDAMDTATATNVAFAGILAYVGFTASIGFVAATTANDQMKRVTWAPGVALRMRWVREEERAALDKIACAWGFAEKWRQGEEEGPEWDALREYIGQKGMVLDRTELMEGME</sequence>
<comment type="caution">
    <text evidence="3">The sequence shown here is derived from an EMBL/GenBank/DDBJ whole genome shotgun (WGS) entry which is preliminary data.</text>
</comment>
<feature type="compositionally biased region" description="Polar residues" evidence="1">
    <location>
        <begin position="47"/>
        <end position="63"/>
    </location>
</feature>
<keyword evidence="2" id="KW-1133">Transmembrane helix</keyword>
<dbReference type="Proteomes" id="UP001465668">
    <property type="component" value="Unassembled WGS sequence"/>
</dbReference>
<evidence type="ECO:0000313" key="3">
    <source>
        <dbReference type="EMBL" id="KAK9771824.1"/>
    </source>
</evidence>
<evidence type="ECO:0000256" key="2">
    <source>
        <dbReference type="SAM" id="Phobius"/>
    </source>
</evidence>
<reference evidence="3 4" key="1">
    <citation type="submission" date="2024-02" db="EMBL/GenBank/DDBJ databases">
        <title>First draft genome assembly of two strains of Seiridium cardinale.</title>
        <authorList>
            <person name="Emiliani G."/>
            <person name="Scali E."/>
        </authorList>
    </citation>
    <scope>NUCLEOTIDE SEQUENCE [LARGE SCALE GENOMIC DNA]</scope>
    <source>
        <strain evidence="3 4">BM-138-000479</strain>
    </source>
</reference>
<protein>
    <submittedName>
        <fullName evidence="3">Uncharacterized protein</fullName>
    </submittedName>
</protein>
<keyword evidence="2" id="KW-0472">Membrane</keyword>
<evidence type="ECO:0000313" key="4">
    <source>
        <dbReference type="Proteomes" id="UP001465668"/>
    </source>
</evidence>
<feature type="region of interest" description="Disordered" evidence="1">
    <location>
        <begin position="47"/>
        <end position="114"/>
    </location>
</feature>
<feature type="transmembrane region" description="Helical" evidence="2">
    <location>
        <begin position="332"/>
        <end position="350"/>
    </location>
</feature>
<organism evidence="3 4">
    <name type="scientific">Seiridium cardinale</name>
    <dbReference type="NCBI Taxonomy" id="138064"/>
    <lineage>
        <taxon>Eukaryota</taxon>
        <taxon>Fungi</taxon>
        <taxon>Dikarya</taxon>
        <taxon>Ascomycota</taxon>
        <taxon>Pezizomycotina</taxon>
        <taxon>Sordariomycetes</taxon>
        <taxon>Xylariomycetidae</taxon>
        <taxon>Amphisphaeriales</taxon>
        <taxon>Sporocadaceae</taxon>
        <taxon>Seiridium</taxon>
    </lineage>
</organism>
<feature type="transmembrane region" description="Helical" evidence="2">
    <location>
        <begin position="370"/>
        <end position="388"/>
    </location>
</feature>
<keyword evidence="4" id="KW-1185">Reference proteome</keyword>
<keyword evidence="2" id="KW-0812">Transmembrane</keyword>